<evidence type="ECO:0000256" key="2">
    <source>
        <dbReference type="ARBA" id="ARBA00023136"/>
    </source>
</evidence>
<keyword evidence="2 4" id="KW-0472">Membrane</keyword>
<protein>
    <submittedName>
        <fullName evidence="7">OmpA family protein</fullName>
    </submittedName>
</protein>
<name>A0A9X2BBK1_9SPHI</name>
<feature type="compositionally biased region" description="Basic and acidic residues" evidence="5">
    <location>
        <begin position="37"/>
        <end position="56"/>
    </location>
</feature>
<dbReference type="InterPro" id="IPR006664">
    <property type="entry name" value="OMP_bac"/>
</dbReference>
<dbReference type="PANTHER" id="PTHR30329:SF21">
    <property type="entry name" value="LIPOPROTEIN YIAD-RELATED"/>
    <property type="match status" value="1"/>
</dbReference>
<dbReference type="PRINTS" id="PR01023">
    <property type="entry name" value="NAFLGMOTY"/>
</dbReference>
<evidence type="ECO:0000256" key="5">
    <source>
        <dbReference type="SAM" id="MobiDB-lite"/>
    </source>
</evidence>
<dbReference type="RefSeq" id="WP_245132775.1">
    <property type="nucleotide sequence ID" value="NZ_JALJEJ010000013.1"/>
</dbReference>
<evidence type="ECO:0000313" key="7">
    <source>
        <dbReference type="EMBL" id="MCJ8211815.1"/>
    </source>
</evidence>
<dbReference type="PROSITE" id="PS51123">
    <property type="entry name" value="OMPA_2"/>
    <property type="match status" value="1"/>
</dbReference>
<evidence type="ECO:0000256" key="4">
    <source>
        <dbReference type="PROSITE-ProRule" id="PRU00473"/>
    </source>
</evidence>
<dbReference type="Gene3D" id="3.30.1330.60">
    <property type="entry name" value="OmpA-like domain"/>
    <property type="match status" value="1"/>
</dbReference>
<dbReference type="PRINTS" id="PR01021">
    <property type="entry name" value="OMPADOMAIN"/>
</dbReference>
<dbReference type="AlphaFoldDB" id="A0A9X2BBK1"/>
<dbReference type="EMBL" id="JALJEJ010000013">
    <property type="protein sequence ID" value="MCJ8211815.1"/>
    <property type="molecule type" value="Genomic_DNA"/>
</dbReference>
<sequence length="176" mass="19265">MKSKILLIPIFLAVFAITNESCKSKKAVVKPQPEPVEAPKTEAPKETKAEPAHEDTTPAPEPAKPDYNFKNIQFEFNSGVLKTDSYPLLDKAAAEMKKDQSVKFLLGGHSSAEGTAEHNMQLSIERANAVKAYLVNAGVNADNLITKGYGESKPLVSNATEEGREQNRRVEIKLDN</sequence>
<feature type="region of interest" description="Disordered" evidence="5">
    <location>
        <begin position="24"/>
        <end position="67"/>
    </location>
</feature>
<keyword evidence="8" id="KW-1185">Reference proteome</keyword>
<dbReference type="Proteomes" id="UP001139450">
    <property type="component" value="Unassembled WGS sequence"/>
</dbReference>
<gene>
    <name evidence="7" type="ORF">MUY27_19000</name>
</gene>
<comment type="subcellular location">
    <subcellularLocation>
        <location evidence="1">Cell outer membrane</location>
    </subcellularLocation>
</comment>
<dbReference type="InterPro" id="IPR006665">
    <property type="entry name" value="OmpA-like"/>
</dbReference>
<keyword evidence="3" id="KW-0998">Cell outer membrane</keyword>
<feature type="domain" description="OmpA-like" evidence="6">
    <location>
        <begin position="61"/>
        <end position="176"/>
    </location>
</feature>
<evidence type="ECO:0000259" key="6">
    <source>
        <dbReference type="PROSITE" id="PS51123"/>
    </source>
</evidence>
<organism evidence="7 8">
    <name type="scientific">Mucilaginibacter straminoryzae</name>
    <dbReference type="NCBI Taxonomy" id="2932774"/>
    <lineage>
        <taxon>Bacteria</taxon>
        <taxon>Pseudomonadati</taxon>
        <taxon>Bacteroidota</taxon>
        <taxon>Sphingobacteriia</taxon>
        <taxon>Sphingobacteriales</taxon>
        <taxon>Sphingobacteriaceae</taxon>
        <taxon>Mucilaginibacter</taxon>
    </lineage>
</organism>
<feature type="compositionally biased region" description="Basic and acidic residues" evidence="5">
    <location>
        <begin position="161"/>
        <end position="176"/>
    </location>
</feature>
<dbReference type="InterPro" id="IPR050330">
    <property type="entry name" value="Bact_OuterMem_StrucFunc"/>
</dbReference>
<dbReference type="GO" id="GO:0009279">
    <property type="term" value="C:cell outer membrane"/>
    <property type="evidence" value="ECO:0007669"/>
    <property type="project" value="UniProtKB-SubCell"/>
</dbReference>
<proteinExistence type="predicted"/>
<evidence type="ECO:0000313" key="8">
    <source>
        <dbReference type="Proteomes" id="UP001139450"/>
    </source>
</evidence>
<evidence type="ECO:0000256" key="1">
    <source>
        <dbReference type="ARBA" id="ARBA00004442"/>
    </source>
</evidence>
<evidence type="ECO:0000256" key="3">
    <source>
        <dbReference type="ARBA" id="ARBA00023237"/>
    </source>
</evidence>
<dbReference type="CDD" id="cd07185">
    <property type="entry name" value="OmpA_C-like"/>
    <property type="match status" value="1"/>
</dbReference>
<dbReference type="PANTHER" id="PTHR30329">
    <property type="entry name" value="STATOR ELEMENT OF FLAGELLAR MOTOR COMPLEX"/>
    <property type="match status" value="1"/>
</dbReference>
<dbReference type="Pfam" id="PF00691">
    <property type="entry name" value="OmpA"/>
    <property type="match status" value="1"/>
</dbReference>
<accession>A0A9X2BBK1</accession>
<feature type="region of interest" description="Disordered" evidence="5">
    <location>
        <begin position="157"/>
        <end position="176"/>
    </location>
</feature>
<comment type="caution">
    <text evidence="7">The sequence shown here is derived from an EMBL/GenBank/DDBJ whole genome shotgun (WGS) entry which is preliminary data.</text>
</comment>
<dbReference type="InterPro" id="IPR036737">
    <property type="entry name" value="OmpA-like_sf"/>
</dbReference>
<dbReference type="SUPFAM" id="SSF103088">
    <property type="entry name" value="OmpA-like"/>
    <property type="match status" value="1"/>
</dbReference>
<reference evidence="7" key="1">
    <citation type="submission" date="2022-04" db="EMBL/GenBank/DDBJ databases">
        <title>Mucilaginibacter sp. RS28 isolated from freshwater.</title>
        <authorList>
            <person name="Ko S.-R."/>
        </authorList>
    </citation>
    <scope>NUCLEOTIDE SEQUENCE</scope>
    <source>
        <strain evidence="7">RS28</strain>
    </source>
</reference>